<keyword evidence="4" id="KW-1185">Reference proteome</keyword>
<dbReference type="AlphaFoldDB" id="A0AAW5N742"/>
<evidence type="ECO:0000256" key="1">
    <source>
        <dbReference type="SAM" id="MobiDB-lite"/>
    </source>
</evidence>
<dbReference type="GeneID" id="82442489"/>
<feature type="region of interest" description="Disordered" evidence="1">
    <location>
        <begin position="334"/>
        <end position="357"/>
    </location>
</feature>
<dbReference type="PROSITE" id="PS51257">
    <property type="entry name" value="PROKAR_LIPOPROTEIN"/>
    <property type="match status" value="1"/>
</dbReference>
<dbReference type="Pfam" id="PF16125">
    <property type="entry name" value="DUF4837"/>
    <property type="match status" value="1"/>
</dbReference>
<dbReference type="RefSeq" id="WP_018709971.1">
    <property type="nucleotide sequence ID" value="NZ_CALULB010000008.1"/>
</dbReference>
<name>A0AAW5N742_9BACT</name>
<organism evidence="3 4">
    <name type="scientific">Phocaeicola barnesiae</name>
    <dbReference type="NCBI Taxonomy" id="376804"/>
    <lineage>
        <taxon>Bacteria</taxon>
        <taxon>Pseudomonadati</taxon>
        <taxon>Bacteroidota</taxon>
        <taxon>Bacteroidia</taxon>
        <taxon>Bacteroidales</taxon>
        <taxon>Bacteroidaceae</taxon>
        <taxon>Phocaeicola</taxon>
    </lineage>
</organism>
<sequence length="357" mass="41078">MKRFAFYLSFALMVLVLASCHKDGKSIVTPVSSGRPYEVLVVADDKCWNSPDSALFHVLDTDVPGLPQPERSFRISRVRPDYFDRTMRLFRNIIIVDIQDIYTQTKFKYTRDAYSSPQMIMTIQSPSQQEFAEYVAKNGQVIIDFFTRAEMNREVKLLEKKHNETLSTKVQSLFDCDIWMPVELSSYKVGQQFLWASSNLNDLNFVIYSYPYTSKETFTKAYFIEKRDSVMKANIPGSKEGMYMVTADSIFVDARNIAVQGDYAYEVRGLWEMENDAMGGPFVSHARVDRANGRVIVVEGFVYNPGKLKRDQIRKLNAALYTLKLPQEKEVGELPVDNQITEENVAKDNEQQTNKEK</sequence>
<protein>
    <submittedName>
        <fullName evidence="3">DUF4837 family protein</fullName>
    </submittedName>
</protein>
<evidence type="ECO:0000313" key="3">
    <source>
        <dbReference type="EMBL" id="MCR8874481.1"/>
    </source>
</evidence>
<evidence type="ECO:0000313" key="4">
    <source>
        <dbReference type="Proteomes" id="UP001204579"/>
    </source>
</evidence>
<feature type="signal peptide" evidence="2">
    <location>
        <begin position="1"/>
        <end position="18"/>
    </location>
</feature>
<gene>
    <name evidence="3" type="ORF">NW209_10715</name>
</gene>
<proteinExistence type="predicted"/>
<feature type="chain" id="PRO_5043935813" evidence="2">
    <location>
        <begin position="19"/>
        <end position="357"/>
    </location>
</feature>
<dbReference type="InterPro" id="IPR032286">
    <property type="entry name" value="DUF4837"/>
</dbReference>
<reference evidence="3 4" key="1">
    <citation type="submission" date="2022-08" db="EMBL/GenBank/DDBJ databases">
        <authorList>
            <person name="Zeman M."/>
            <person name="Kubasova T."/>
        </authorList>
    </citation>
    <scope>NUCLEOTIDE SEQUENCE [LARGE SCALE GENOMIC DNA]</scope>
    <source>
        <strain evidence="3 4">ET62</strain>
    </source>
</reference>
<evidence type="ECO:0000256" key="2">
    <source>
        <dbReference type="SAM" id="SignalP"/>
    </source>
</evidence>
<feature type="compositionally biased region" description="Basic and acidic residues" evidence="1">
    <location>
        <begin position="344"/>
        <end position="357"/>
    </location>
</feature>
<dbReference type="Proteomes" id="UP001204579">
    <property type="component" value="Unassembled WGS sequence"/>
</dbReference>
<dbReference type="EMBL" id="JANRHJ010000011">
    <property type="protein sequence ID" value="MCR8874481.1"/>
    <property type="molecule type" value="Genomic_DNA"/>
</dbReference>
<accession>A0AAW5N742</accession>
<keyword evidence="2" id="KW-0732">Signal</keyword>
<comment type="caution">
    <text evidence="3">The sequence shown here is derived from an EMBL/GenBank/DDBJ whole genome shotgun (WGS) entry which is preliminary data.</text>
</comment>